<proteinExistence type="predicted"/>
<dbReference type="AlphaFoldDB" id="A0A839HST6"/>
<sequence length="444" mass="46405">MHPTPLLALAVFLGAAVLLFWRLPVRHAALAVALGGWVMLPAGPFPAASTDGVFAYWILGQALPSDLPLGKSVIAPAVALLGLALRAPRLLGQLRPAVPDLPLLLWCLSPLLLAPFQGGEADPPPLRASLLLFGGWGLPWLLGRAVAGDAAGRALLLQALSLTGLACLPFALAEAWTGPWLHEALYGPHPFDAIGSVRYLGHRPMGFFEDGNQYGIVLALASLAAVWRARSLGMQQGRGLVAALLLAMSLAAQSVGALLLLGLGLALLASASWLPPRRLAPGLAGLLLLGGLVYASGLLPLRQWATGTTAGQAVVQLLRDAGRHSLTWRISKEQALLKPALARPLTGTGRWDWFRPEGVRPWGLTLLIVGQYGLPALACVLGLWLLPVLRAASRAPPGPAWQPGQGSWALAVMLLLALGDALLNSFIAWPALLAAGALADPGPD</sequence>
<dbReference type="Proteomes" id="UP000586093">
    <property type="component" value="Unassembled WGS sequence"/>
</dbReference>
<name>A0A839HST6_9BURK</name>
<dbReference type="RefSeq" id="WP_182664665.1">
    <property type="nucleotide sequence ID" value="NZ_JACIVI010000004.1"/>
</dbReference>
<keyword evidence="1" id="KW-0472">Membrane</keyword>
<feature type="transmembrane region" description="Helical" evidence="1">
    <location>
        <begin position="154"/>
        <end position="173"/>
    </location>
</feature>
<feature type="transmembrane region" description="Helical" evidence="1">
    <location>
        <begin position="128"/>
        <end position="147"/>
    </location>
</feature>
<evidence type="ECO:0000256" key="1">
    <source>
        <dbReference type="SAM" id="Phobius"/>
    </source>
</evidence>
<feature type="transmembrane region" description="Helical" evidence="1">
    <location>
        <begin position="364"/>
        <end position="386"/>
    </location>
</feature>
<gene>
    <name evidence="2" type="ORF">H4F90_11385</name>
</gene>
<protein>
    <recommendedName>
        <fullName evidence="4">O-antigen ligase domain-containing protein</fullName>
    </recommendedName>
</protein>
<feature type="transmembrane region" description="Helical" evidence="1">
    <location>
        <begin position="241"/>
        <end position="267"/>
    </location>
</feature>
<evidence type="ECO:0000313" key="2">
    <source>
        <dbReference type="EMBL" id="MBB1162580.1"/>
    </source>
</evidence>
<evidence type="ECO:0000313" key="3">
    <source>
        <dbReference type="Proteomes" id="UP000586093"/>
    </source>
</evidence>
<keyword evidence="1" id="KW-0812">Transmembrane</keyword>
<feature type="transmembrane region" description="Helical" evidence="1">
    <location>
        <begin position="406"/>
        <end position="423"/>
    </location>
</feature>
<dbReference type="EMBL" id="JACIVI010000004">
    <property type="protein sequence ID" value="MBB1162580.1"/>
    <property type="molecule type" value="Genomic_DNA"/>
</dbReference>
<accession>A0A839HST6</accession>
<organism evidence="2 3">
    <name type="scientific">Aquariibacter albus</name>
    <dbReference type="NCBI Taxonomy" id="2759899"/>
    <lineage>
        <taxon>Bacteria</taxon>
        <taxon>Pseudomonadati</taxon>
        <taxon>Pseudomonadota</taxon>
        <taxon>Betaproteobacteria</taxon>
        <taxon>Burkholderiales</taxon>
        <taxon>Sphaerotilaceae</taxon>
        <taxon>Aquariibacter</taxon>
    </lineage>
</organism>
<keyword evidence="1" id="KW-1133">Transmembrane helix</keyword>
<evidence type="ECO:0008006" key="4">
    <source>
        <dbReference type="Google" id="ProtNLM"/>
    </source>
</evidence>
<feature type="transmembrane region" description="Helical" evidence="1">
    <location>
        <begin position="279"/>
        <end position="299"/>
    </location>
</feature>
<keyword evidence="3" id="KW-1185">Reference proteome</keyword>
<comment type="caution">
    <text evidence="2">The sequence shown here is derived from an EMBL/GenBank/DDBJ whole genome shotgun (WGS) entry which is preliminary data.</text>
</comment>
<reference evidence="2 3" key="1">
    <citation type="submission" date="2020-08" db="EMBL/GenBank/DDBJ databases">
        <title>Aquariorum lacteus gen. nov., sp. nov., a new member of the family Comamonadaceae, isolated from freshwater aquarium.</title>
        <authorList>
            <person name="Chun S.-J."/>
        </authorList>
    </citation>
    <scope>NUCLEOTIDE SEQUENCE [LARGE SCALE GENOMIC DNA]</scope>
    <source>
        <strain evidence="2 3">SJAQ100</strain>
    </source>
</reference>
<feature type="transmembrane region" description="Helical" evidence="1">
    <location>
        <begin position="211"/>
        <end position="229"/>
    </location>
</feature>